<dbReference type="eggNOG" id="arCOG08095">
    <property type="taxonomic scope" value="Archaea"/>
</dbReference>
<dbReference type="HOGENOM" id="CLU_172270_0_0_2"/>
<dbReference type="Gene3D" id="1.10.10.10">
    <property type="entry name" value="Winged helix-like DNA-binding domain superfamily/Winged helix DNA-binding domain"/>
    <property type="match status" value="1"/>
</dbReference>
<dbReference type="SUPFAM" id="SSF46785">
    <property type="entry name" value="Winged helix' DNA-binding domain"/>
    <property type="match status" value="1"/>
</dbReference>
<gene>
    <name evidence="1" type="ORF">J07HQW2_00108</name>
</gene>
<evidence type="ECO:0000313" key="1">
    <source>
        <dbReference type="EMBL" id="ERG93675.1"/>
    </source>
</evidence>
<sequence length="78" mass="8764">MPNDTRTDSGEFDKKYSDEDFLSTIHKLDGCGTTEVSEALECPYTTAYDRLKSLQEAGKVTSRDIGKVHFWEVAEPDS</sequence>
<proteinExistence type="predicted"/>
<evidence type="ECO:0000313" key="2">
    <source>
        <dbReference type="Proteomes" id="UP000030710"/>
    </source>
</evidence>
<organism evidence="1 2">
    <name type="scientific">Haloquadratum walsbyi J07HQW2</name>
    <dbReference type="NCBI Taxonomy" id="1238425"/>
    <lineage>
        <taxon>Archaea</taxon>
        <taxon>Methanobacteriati</taxon>
        <taxon>Methanobacteriota</taxon>
        <taxon>Stenosarchaea group</taxon>
        <taxon>Halobacteria</taxon>
        <taxon>Halobacteriales</taxon>
        <taxon>Haloferacaceae</taxon>
        <taxon>Haloquadratum</taxon>
    </lineage>
</organism>
<protein>
    <submittedName>
        <fullName evidence="1">Sugar-specific transcriptional regulator TrmB</fullName>
    </submittedName>
</protein>
<dbReference type="Proteomes" id="UP000030710">
    <property type="component" value="Unassembled WGS sequence"/>
</dbReference>
<dbReference type="InterPro" id="IPR036388">
    <property type="entry name" value="WH-like_DNA-bd_sf"/>
</dbReference>
<name>U1NA20_9EURY</name>
<dbReference type="EMBL" id="KE356561">
    <property type="protein sequence ID" value="ERG93675.1"/>
    <property type="molecule type" value="Genomic_DNA"/>
</dbReference>
<reference evidence="1 2" key="1">
    <citation type="journal article" date="2013" name="PLoS ONE">
        <title>Assembly-driven community genomics of a hypersaline microbial ecosystem.</title>
        <authorList>
            <person name="Podell S."/>
            <person name="Ugalde J.A."/>
            <person name="Narasingarao P."/>
            <person name="Banfield J.F."/>
            <person name="Heidelberg K.B."/>
            <person name="Allen E.E."/>
        </authorList>
    </citation>
    <scope>NUCLEOTIDE SEQUENCE [LARGE SCALE GENOMIC DNA]</scope>
    <source>
        <strain evidence="2">J07HQW2</strain>
    </source>
</reference>
<accession>U1NA20</accession>
<dbReference type="AlphaFoldDB" id="U1NA20"/>
<dbReference type="RefSeq" id="WP_021053169.1">
    <property type="nucleotide sequence ID" value="NZ_KE356561.1"/>
</dbReference>
<dbReference type="InterPro" id="IPR036390">
    <property type="entry name" value="WH_DNA-bd_sf"/>
</dbReference>